<dbReference type="Proteomes" id="UP000183832">
    <property type="component" value="Unassembled WGS sequence"/>
</dbReference>
<feature type="signal peptide" evidence="1">
    <location>
        <begin position="1"/>
        <end position="22"/>
    </location>
</feature>
<protein>
    <submittedName>
        <fullName evidence="2">CLUMA_CG002086, isoform A</fullName>
    </submittedName>
</protein>
<keyword evidence="3" id="KW-1185">Reference proteome</keyword>
<sequence>MGGSFLLNALLLYKPFLNTAKAFEVLCKLIFSRKSSALSNPTRLKSPTLISDLKDSCWEKNYSSTRLSASFDIPSL</sequence>
<dbReference type="EMBL" id="CVRI01000006">
    <property type="protein sequence ID" value="CRK88307.1"/>
    <property type="molecule type" value="Genomic_DNA"/>
</dbReference>
<organism evidence="2 3">
    <name type="scientific">Clunio marinus</name>
    <dbReference type="NCBI Taxonomy" id="568069"/>
    <lineage>
        <taxon>Eukaryota</taxon>
        <taxon>Metazoa</taxon>
        <taxon>Ecdysozoa</taxon>
        <taxon>Arthropoda</taxon>
        <taxon>Hexapoda</taxon>
        <taxon>Insecta</taxon>
        <taxon>Pterygota</taxon>
        <taxon>Neoptera</taxon>
        <taxon>Endopterygota</taxon>
        <taxon>Diptera</taxon>
        <taxon>Nematocera</taxon>
        <taxon>Chironomoidea</taxon>
        <taxon>Chironomidae</taxon>
        <taxon>Clunio</taxon>
    </lineage>
</organism>
<proteinExistence type="predicted"/>
<accession>A0A1J1HK57</accession>
<keyword evidence="1" id="KW-0732">Signal</keyword>
<reference evidence="2 3" key="1">
    <citation type="submission" date="2015-04" db="EMBL/GenBank/DDBJ databases">
        <authorList>
            <person name="Syromyatnikov M.Y."/>
            <person name="Popov V.N."/>
        </authorList>
    </citation>
    <scope>NUCLEOTIDE SEQUENCE [LARGE SCALE GENOMIC DNA]</scope>
</reference>
<evidence type="ECO:0000313" key="3">
    <source>
        <dbReference type="Proteomes" id="UP000183832"/>
    </source>
</evidence>
<gene>
    <name evidence="2" type="ORF">CLUMA_CG002086</name>
</gene>
<name>A0A1J1HK57_9DIPT</name>
<feature type="chain" id="PRO_5013221419" evidence="1">
    <location>
        <begin position="23"/>
        <end position="76"/>
    </location>
</feature>
<evidence type="ECO:0000313" key="2">
    <source>
        <dbReference type="EMBL" id="CRK88307.1"/>
    </source>
</evidence>
<dbReference type="AlphaFoldDB" id="A0A1J1HK57"/>
<evidence type="ECO:0000256" key="1">
    <source>
        <dbReference type="SAM" id="SignalP"/>
    </source>
</evidence>